<sequence length="57" mass="6493">MDEKIAQKVRELQEQARKAPHKKIEVRLTSGGGSSLAKVLNTKEKADEFMRRLKALE</sequence>
<dbReference type="EMBL" id="BKAU01000001">
    <property type="protein sequence ID" value="GEP94202.1"/>
    <property type="molecule type" value="Genomic_DNA"/>
</dbReference>
<evidence type="ECO:0000313" key="1">
    <source>
        <dbReference type="EMBL" id="GEP94202.1"/>
    </source>
</evidence>
<reference evidence="1 2" key="1">
    <citation type="submission" date="2019-07" db="EMBL/GenBank/DDBJ databases">
        <title>Whole genome shotgun sequence of Chitinophaga cymbidii NBRC 109752.</title>
        <authorList>
            <person name="Hosoyama A."/>
            <person name="Uohara A."/>
            <person name="Ohji S."/>
            <person name="Ichikawa N."/>
        </authorList>
    </citation>
    <scope>NUCLEOTIDE SEQUENCE [LARGE SCALE GENOMIC DNA]</scope>
    <source>
        <strain evidence="1 2">NBRC 109752</strain>
    </source>
</reference>
<dbReference type="AlphaFoldDB" id="A0A512RET5"/>
<protein>
    <submittedName>
        <fullName evidence="1">Uncharacterized protein</fullName>
    </submittedName>
</protein>
<organism evidence="1 2">
    <name type="scientific">Chitinophaga cymbidii</name>
    <dbReference type="NCBI Taxonomy" id="1096750"/>
    <lineage>
        <taxon>Bacteria</taxon>
        <taxon>Pseudomonadati</taxon>
        <taxon>Bacteroidota</taxon>
        <taxon>Chitinophagia</taxon>
        <taxon>Chitinophagales</taxon>
        <taxon>Chitinophagaceae</taxon>
        <taxon>Chitinophaga</taxon>
    </lineage>
</organism>
<evidence type="ECO:0000313" key="2">
    <source>
        <dbReference type="Proteomes" id="UP000321436"/>
    </source>
</evidence>
<dbReference type="RefSeq" id="WP_186830858.1">
    <property type="nucleotide sequence ID" value="NZ_BKAU01000001.1"/>
</dbReference>
<keyword evidence="2" id="KW-1185">Reference proteome</keyword>
<comment type="caution">
    <text evidence="1">The sequence shown here is derived from an EMBL/GenBank/DDBJ whole genome shotgun (WGS) entry which is preliminary data.</text>
</comment>
<proteinExistence type="predicted"/>
<gene>
    <name evidence="1" type="ORF">CCY01nite_04620</name>
</gene>
<dbReference type="Proteomes" id="UP000321436">
    <property type="component" value="Unassembled WGS sequence"/>
</dbReference>
<accession>A0A512RET5</accession>
<name>A0A512RET5_9BACT</name>